<keyword evidence="3" id="KW-1185">Reference proteome</keyword>
<feature type="chain" id="PRO_5040719791" evidence="1">
    <location>
        <begin position="28"/>
        <end position="244"/>
    </location>
</feature>
<dbReference type="Proteomes" id="UP001155587">
    <property type="component" value="Unassembled WGS sequence"/>
</dbReference>
<dbReference type="RefSeq" id="WP_265676599.1">
    <property type="nucleotide sequence ID" value="NZ_JAKRRY010000030.1"/>
</dbReference>
<reference evidence="2" key="1">
    <citation type="submission" date="2022-02" db="EMBL/GenBank/DDBJ databases">
        <title>Vibrio sp. nov, a new bacterium isolated from seawater.</title>
        <authorList>
            <person name="Yuan Y."/>
        </authorList>
    </citation>
    <scope>NUCLEOTIDE SEQUENCE</scope>
    <source>
        <strain evidence="2">ZSDZ65</strain>
    </source>
</reference>
<organism evidence="2 3">
    <name type="scientific">Vibrio qingdaonensis</name>
    <dbReference type="NCBI Taxonomy" id="2829491"/>
    <lineage>
        <taxon>Bacteria</taxon>
        <taxon>Pseudomonadati</taxon>
        <taxon>Pseudomonadota</taxon>
        <taxon>Gammaproteobacteria</taxon>
        <taxon>Vibrionales</taxon>
        <taxon>Vibrionaceae</taxon>
        <taxon>Vibrio</taxon>
    </lineage>
</organism>
<dbReference type="AlphaFoldDB" id="A0A9X3HY65"/>
<evidence type="ECO:0000313" key="3">
    <source>
        <dbReference type="Proteomes" id="UP001155587"/>
    </source>
</evidence>
<sequence length="244" mass="27163">MTFNLTKQTLASSVGLVLALSTSSAMAVDQYAFKESLYGSHDQINTRNVESKDIELNITANVEYEGAICSFAFESGTGFDVNFGDVKLNNGANNTIDTKETDLHLKGNGCEMAFFNIENTSMKGKSAEEGKFAWPVEDAYWNENGQTWYALGDDIGVWFTTVIKKQDIGVKASIDGNQKVQIENGYKIVKAGDTSEWHRLKDFAKDNMLTLTTIMNIDHRKYAIWNNTADKTVDKVMSFTAKIQ</sequence>
<accession>A0A9X3HY65</accession>
<keyword evidence="1" id="KW-0732">Signal</keyword>
<protein>
    <submittedName>
        <fullName evidence="2">Uncharacterized protein</fullName>
    </submittedName>
</protein>
<evidence type="ECO:0000313" key="2">
    <source>
        <dbReference type="EMBL" id="MCW8348034.1"/>
    </source>
</evidence>
<proteinExistence type="predicted"/>
<dbReference type="EMBL" id="JAKRRY010000030">
    <property type="protein sequence ID" value="MCW8348034.1"/>
    <property type="molecule type" value="Genomic_DNA"/>
</dbReference>
<name>A0A9X3HY65_9VIBR</name>
<feature type="signal peptide" evidence="1">
    <location>
        <begin position="1"/>
        <end position="27"/>
    </location>
</feature>
<evidence type="ECO:0000256" key="1">
    <source>
        <dbReference type="SAM" id="SignalP"/>
    </source>
</evidence>
<comment type="caution">
    <text evidence="2">The sequence shown here is derived from an EMBL/GenBank/DDBJ whole genome shotgun (WGS) entry which is preliminary data.</text>
</comment>
<gene>
    <name evidence="2" type="ORF">MD535_18760</name>
</gene>